<gene>
    <name evidence="1" type="ORF">DPMN_050520</name>
</gene>
<keyword evidence="2" id="KW-1185">Reference proteome</keyword>
<reference evidence="1" key="1">
    <citation type="journal article" date="2019" name="bioRxiv">
        <title>The Genome of the Zebra Mussel, Dreissena polymorpha: A Resource for Invasive Species Research.</title>
        <authorList>
            <person name="McCartney M.A."/>
            <person name="Auch B."/>
            <person name="Kono T."/>
            <person name="Mallez S."/>
            <person name="Zhang Y."/>
            <person name="Obille A."/>
            <person name="Becker A."/>
            <person name="Abrahante J.E."/>
            <person name="Garbe J."/>
            <person name="Badalamenti J.P."/>
            <person name="Herman A."/>
            <person name="Mangelson H."/>
            <person name="Liachko I."/>
            <person name="Sullivan S."/>
            <person name="Sone E.D."/>
            <person name="Koren S."/>
            <person name="Silverstein K.A.T."/>
            <person name="Beckman K.B."/>
            <person name="Gohl D.M."/>
        </authorList>
    </citation>
    <scope>NUCLEOTIDE SEQUENCE</scope>
    <source>
        <strain evidence="1">Duluth1</strain>
        <tissue evidence="1">Whole animal</tissue>
    </source>
</reference>
<organism evidence="1 2">
    <name type="scientific">Dreissena polymorpha</name>
    <name type="common">Zebra mussel</name>
    <name type="synonym">Mytilus polymorpha</name>
    <dbReference type="NCBI Taxonomy" id="45954"/>
    <lineage>
        <taxon>Eukaryota</taxon>
        <taxon>Metazoa</taxon>
        <taxon>Spiralia</taxon>
        <taxon>Lophotrochozoa</taxon>
        <taxon>Mollusca</taxon>
        <taxon>Bivalvia</taxon>
        <taxon>Autobranchia</taxon>
        <taxon>Heteroconchia</taxon>
        <taxon>Euheterodonta</taxon>
        <taxon>Imparidentia</taxon>
        <taxon>Neoheterodontei</taxon>
        <taxon>Myida</taxon>
        <taxon>Dreissenoidea</taxon>
        <taxon>Dreissenidae</taxon>
        <taxon>Dreissena</taxon>
    </lineage>
</organism>
<comment type="caution">
    <text evidence="1">The sequence shown here is derived from an EMBL/GenBank/DDBJ whole genome shotgun (WGS) entry which is preliminary data.</text>
</comment>
<dbReference type="Proteomes" id="UP000828390">
    <property type="component" value="Unassembled WGS sequence"/>
</dbReference>
<evidence type="ECO:0000313" key="1">
    <source>
        <dbReference type="EMBL" id="KAH3724697.1"/>
    </source>
</evidence>
<dbReference type="AlphaFoldDB" id="A0A9D4CGW7"/>
<name>A0A9D4CGW7_DREPO</name>
<reference evidence="1" key="2">
    <citation type="submission" date="2020-11" db="EMBL/GenBank/DDBJ databases">
        <authorList>
            <person name="McCartney M.A."/>
            <person name="Auch B."/>
            <person name="Kono T."/>
            <person name="Mallez S."/>
            <person name="Becker A."/>
            <person name="Gohl D.M."/>
            <person name="Silverstein K.A.T."/>
            <person name="Koren S."/>
            <person name="Bechman K.B."/>
            <person name="Herman A."/>
            <person name="Abrahante J.E."/>
            <person name="Garbe J."/>
        </authorList>
    </citation>
    <scope>NUCLEOTIDE SEQUENCE</scope>
    <source>
        <strain evidence="1">Duluth1</strain>
        <tissue evidence="1">Whole animal</tissue>
    </source>
</reference>
<protein>
    <submittedName>
        <fullName evidence="1">Uncharacterized protein</fullName>
    </submittedName>
</protein>
<accession>A0A9D4CGW7</accession>
<evidence type="ECO:0000313" key="2">
    <source>
        <dbReference type="Proteomes" id="UP000828390"/>
    </source>
</evidence>
<proteinExistence type="predicted"/>
<sequence>MADADISFDGQFLSLERGGLQLAKNVHDAVPLVLPTVPEVLRDPGIFIDGSIEVGRMQRVSVKAGYLPCGGYRWRC</sequence>
<dbReference type="EMBL" id="JAIWYP010000012">
    <property type="protein sequence ID" value="KAH3724697.1"/>
    <property type="molecule type" value="Genomic_DNA"/>
</dbReference>